<dbReference type="InterPro" id="IPR032809">
    <property type="entry name" value="Put_HupE_UreJ"/>
</dbReference>
<gene>
    <name evidence="3" type="ORF">MUB46_15915</name>
</gene>
<keyword evidence="2" id="KW-0732">Signal</keyword>
<sequence>MKRLAAALVFALAGLVATMAQTHEVRPAYLEIDQKGPEDFDVLWKVPTRGEARLALDVSLPSACAETSPIVAADAGAAMTSRWSIRCAGGLGGETVAIDGLVGTYTDVIARIAWSDGSVQTARLTPDFPDIVLETAPGALATARAYFVLGVEHILLGIDHLLFVLALLLLIRDLRTLIETITAFTVAHSITLAAAALGWTQVPQPPVEAAIALSIAVVAAEIIRAERGETDLSIRYPWLIAFLFGLLHGFGFGGALRDIGLPQTDAPLALLTFNLGVEVGQLLFVAAVLVVALAARRLVAVRGALIRGPVGYATGCVAGFWFVERVVSFVA</sequence>
<protein>
    <submittedName>
        <fullName evidence="3">HupE/UreJ family protein</fullName>
    </submittedName>
</protein>
<feature type="transmembrane region" description="Helical" evidence="1">
    <location>
        <begin position="268"/>
        <end position="292"/>
    </location>
</feature>
<dbReference type="AlphaFoldDB" id="A0AAW5R3W7"/>
<feature type="transmembrane region" description="Helical" evidence="1">
    <location>
        <begin position="236"/>
        <end position="256"/>
    </location>
</feature>
<dbReference type="RefSeq" id="WP_261616922.1">
    <property type="nucleotide sequence ID" value="NZ_JALIDZ010000007.1"/>
</dbReference>
<dbReference type="Proteomes" id="UP001320898">
    <property type="component" value="Unassembled WGS sequence"/>
</dbReference>
<feature type="transmembrane region" description="Helical" evidence="1">
    <location>
        <begin position="304"/>
        <end position="323"/>
    </location>
</feature>
<dbReference type="EMBL" id="JALIDZ010000007">
    <property type="protein sequence ID" value="MCT8973348.1"/>
    <property type="molecule type" value="Genomic_DNA"/>
</dbReference>
<keyword evidence="1" id="KW-1133">Transmembrane helix</keyword>
<feature type="signal peptide" evidence="2">
    <location>
        <begin position="1"/>
        <end position="22"/>
    </location>
</feature>
<evidence type="ECO:0000313" key="3">
    <source>
        <dbReference type="EMBL" id="MCT8973348.1"/>
    </source>
</evidence>
<keyword evidence="1" id="KW-0472">Membrane</keyword>
<dbReference type="Pfam" id="PF13795">
    <property type="entry name" value="HupE_UreJ_2"/>
    <property type="match status" value="1"/>
</dbReference>
<keyword evidence="4" id="KW-1185">Reference proteome</keyword>
<feature type="transmembrane region" description="Helical" evidence="1">
    <location>
        <begin position="145"/>
        <end position="170"/>
    </location>
</feature>
<proteinExistence type="predicted"/>
<evidence type="ECO:0000256" key="1">
    <source>
        <dbReference type="SAM" id="Phobius"/>
    </source>
</evidence>
<evidence type="ECO:0000256" key="2">
    <source>
        <dbReference type="SAM" id="SignalP"/>
    </source>
</evidence>
<name>A0AAW5R3W7_9HYPH</name>
<accession>A0AAW5R3W7</accession>
<feature type="chain" id="PRO_5043531999" evidence="2">
    <location>
        <begin position="23"/>
        <end position="331"/>
    </location>
</feature>
<reference evidence="3 4" key="1">
    <citation type="submission" date="2022-04" db="EMBL/GenBank/DDBJ databases">
        <authorList>
            <person name="Ye Y.-Q."/>
            <person name="Du Z.-J."/>
        </authorList>
    </citation>
    <scope>NUCLEOTIDE SEQUENCE [LARGE SCALE GENOMIC DNA]</scope>
    <source>
        <strain evidence="3 4">A6E488</strain>
    </source>
</reference>
<comment type="caution">
    <text evidence="3">The sequence shown here is derived from an EMBL/GenBank/DDBJ whole genome shotgun (WGS) entry which is preliminary data.</text>
</comment>
<organism evidence="3 4">
    <name type="scientific">Microbaculum marinisediminis</name>
    <dbReference type="NCBI Taxonomy" id="2931392"/>
    <lineage>
        <taxon>Bacteria</taxon>
        <taxon>Pseudomonadati</taxon>
        <taxon>Pseudomonadota</taxon>
        <taxon>Alphaproteobacteria</taxon>
        <taxon>Hyphomicrobiales</taxon>
        <taxon>Tepidamorphaceae</taxon>
        <taxon>Microbaculum</taxon>
    </lineage>
</organism>
<evidence type="ECO:0000313" key="4">
    <source>
        <dbReference type="Proteomes" id="UP001320898"/>
    </source>
</evidence>
<keyword evidence="1" id="KW-0812">Transmembrane</keyword>